<accession>A0A8S0SCT8</accession>
<keyword evidence="2" id="KW-1185">Reference proteome</keyword>
<protein>
    <submittedName>
        <fullName evidence="1">Uncharacterized protein</fullName>
    </submittedName>
</protein>
<dbReference type="AlphaFoldDB" id="A0A8S0SCT8"/>
<gene>
    <name evidence="1" type="ORF">OLEA9_A097184</name>
</gene>
<reference evidence="1 2" key="1">
    <citation type="submission" date="2019-12" db="EMBL/GenBank/DDBJ databases">
        <authorList>
            <person name="Alioto T."/>
            <person name="Alioto T."/>
            <person name="Gomez Garrido J."/>
        </authorList>
    </citation>
    <scope>NUCLEOTIDE SEQUENCE [LARGE SCALE GENOMIC DNA]</scope>
</reference>
<comment type="caution">
    <text evidence="1">The sequence shown here is derived from an EMBL/GenBank/DDBJ whole genome shotgun (WGS) entry which is preliminary data.</text>
</comment>
<evidence type="ECO:0000313" key="1">
    <source>
        <dbReference type="EMBL" id="CAA2989086.1"/>
    </source>
</evidence>
<dbReference type="Proteomes" id="UP000594638">
    <property type="component" value="Unassembled WGS sequence"/>
</dbReference>
<proteinExistence type="predicted"/>
<organism evidence="1 2">
    <name type="scientific">Olea europaea subsp. europaea</name>
    <dbReference type="NCBI Taxonomy" id="158383"/>
    <lineage>
        <taxon>Eukaryota</taxon>
        <taxon>Viridiplantae</taxon>
        <taxon>Streptophyta</taxon>
        <taxon>Embryophyta</taxon>
        <taxon>Tracheophyta</taxon>
        <taxon>Spermatophyta</taxon>
        <taxon>Magnoliopsida</taxon>
        <taxon>eudicotyledons</taxon>
        <taxon>Gunneridae</taxon>
        <taxon>Pentapetalae</taxon>
        <taxon>asterids</taxon>
        <taxon>lamiids</taxon>
        <taxon>Lamiales</taxon>
        <taxon>Oleaceae</taxon>
        <taxon>Oleeae</taxon>
        <taxon>Olea</taxon>
    </lineage>
</organism>
<dbReference type="EMBL" id="CACTIH010004057">
    <property type="protein sequence ID" value="CAA2989086.1"/>
    <property type="molecule type" value="Genomic_DNA"/>
</dbReference>
<dbReference type="Gramene" id="OE9A097184T1">
    <property type="protein sequence ID" value="OE9A097184C1"/>
    <property type="gene ID" value="OE9A097184"/>
</dbReference>
<sequence length="119" mass="13746">MPTLQVLLLLHRKNLETGGDRIAELHQKSQLKEGTHEGRRASATVQLFLLLHLKIYCIIEDALHWFLHEKYCQVLSNSPNAAWQKNKGTMSQTVNCDIVGRDIERKGKEGKRKPEYLLR</sequence>
<evidence type="ECO:0000313" key="2">
    <source>
        <dbReference type="Proteomes" id="UP000594638"/>
    </source>
</evidence>
<name>A0A8S0SCT8_OLEEU</name>